<organism evidence="1 2">
    <name type="scientific">Vespula squamosa</name>
    <name type="common">Southern yellow jacket</name>
    <name type="synonym">Wasp</name>
    <dbReference type="NCBI Taxonomy" id="30214"/>
    <lineage>
        <taxon>Eukaryota</taxon>
        <taxon>Metazoa</taxon>
        <taxon>Ecdysozoa</taxon>
        <taxon>Arthropoda</taxon>
        <taxon>Hexapoda</taxon>
        <taxon>Insecta</taxon>
        <taxon>Pterygota</taxon>
        <taxon>Neoptera</taxon>
        <taxon>Endopterygota</taxon>
        <taxon>Hymenoptera</taxon>
        <taxon>Apocrita</taxon>
        <taxon>Aculeata</taxon>
        <taxon>Vespoidea</taxon>
        <taxon>Vespidae</taxon>
        <taxon>Vespinae</taxon>
        <taxon>Vespula</taxon>
    </lineage>
</organism>
<protein>
    <submittedName>
        <fullName evidence="1">Uncharacterized protein</fullName>
    </submittedName>
</protein>
<gene>
    <name evidence="1" type="ORF">V1478_012621</name>
</gene>
<dbReference type="AlphaFoldDB" id="A0ABD2A8I9"/>
<sequence>MVKRIILLQVTDSSGFVRPTRSCSGSDSIVTENFSSWVENFEGKFTESSFLHRLEKISLETRQISPLHSKYSSQTQIIFDLKRMRQKVKCVKE</sequence>
<name>A0ABD2A8I9_VESSQ</name>
<reference evidence="1 2" key="1">
    <citation type="journal article" date="2024" name="Ann. Entomol. Soc. Am.">
        <title>Genomic analyses of the southern and eastern yellowjacket wasps (Hymenoptera: Vespidae) reveal evolutionary signatures of social life.</title>
        <authorList>
            <person name="Catto M.A."/>
            <person name="Caine P.B."/>
            <person name="Orr S.E."/>
            <person name="Hunt B.G."/>
            <person name="Goodisman M.A.D."/>
        </authorList>
    </citation>
    <scope>NUCLEOTIDE SEQUENCE [LARGE SCALE GENOMIC DNA]</scope>
    <source>
        <strain evidence="1">233</strain>
        <tissue evidence="1">Head and thorax</tissue>
    </source>
</reference>
<keyword evidence="2" id="KW-1185">Reference proteome</keyword>
<evidence type="ECO:0000313" key="2">
    <source>
        <dbReference type="Proteomes" id="UP001607302"/>
    </source>
</evidence>
<proteinExistence type="predicted"/>
<dbReference type="EMBL" id="JAUDFV010000153">
    <property type="protein sequence ID" value="KAL2716921.1"/>
    <property type="molecule type" value="Genomic_DNA"/>
</dbReference>
<accession>A0ABD2A8I9</accession>
<evidence type="ECO:0000313" key="1">
    <source>
        <dbReference type="EMBL" id="KAL2716921.1"/>
    </source>
</evidence>
<dbReference type="Proteomes" id="UP001607302">
    <property type="component" value="Unassembled WGS sequence"/>
</dbReference>
<comment type="caution">
    <text evidence="1">The sequence shown here is derived from an EMBL/GenBank/DDBJ whole genome shotgun (WGS) entry which is preliminary data.</text>
</comment>